<keyword evidence="1" id="KW-0732">Signal</keyword>
<reference evidence="3" key="1">
    <citation type="journal article" date="2019" name="Int. J. Syst. Evol. Microbiol.">
        <title>The Global Catalogue of Microorganisms (GCM) 10K type strain sequencing project: providing services to taxonomists for standard genome sequencing and annotation.</title>
        <authorList>
            <consortium name="The Broad Institute Genomics Platform"/>
            <consortium name="The Broad Institute Genome Sequencing Center for Infectious Disease"/>
            <person name="Wu L."/>
            <person name="Ma J."/>
        </authorList>
    </citation>
    <scope>NUCLEOTIDE SEQUENCE [LARGE SCALE GENOMIC DNA]</scope>
    <source>
        <strain evidence="3">CGMCC 1.15180</strain>
    </source>
</reference>
<proteinExistence type="predicted"/>
<keyword evidence="3" id="KW-1185">Reference proteome</keyword>
<dbReference type="RefSeq" id="WP_376887332.1">
    <property type="nucleotide sequence ID" value="NZ_JBHUHR010000039.1"/>
</dbReference>
<dbReference type="Proteomes" id="UP001597361">
    <property type="component" value="Unassembled WGS sequence"/>
</dbReference>
<sequence length="302" mass="34637">MPFKYYHLNMPMLLIVLAVFFQSTSVTGQSNQKTPIDFNLNHFYISIDSTTFHALLDHPEMLTNYFEADSGMPEFNSVNDSTGIIYLRGKTVYMELMGPKNKFGVPEGMTGFGFSEDTQLPLDPLWENQIDSLFKGMGAKFGNNKHKTSNSKSINWFDTAYIPDSTTKTHTWYSRFNPEFLSEITGKEYDTYTREAYLSLTRTGEKKVQNITGITLELNKKDFDRISEEFNRLQVLKTEQGSKGNSYMLGDVEIVLRESDTSKLLMVKFQMIGNSNCNCKVGNIEFTCHDDELKMHFLSNME</sequence>
<dbReference type="EMBL" id="JBHUHR010000039">
    <property type="protein sequence ID" value="MFD2036304.1"/>
    <property type="molecule type" value="Genomic_DNA"/>
</dbReference>
<dbReference type="Pfam" id="PF19147">
    <property type="entry name" value="DUF5829"/>
    <property type="match status" value="1"/>
</dbReference>
<feature type="chain" id="PRO_5047109018" evidence="1">
    <location>
        <begin position="29"/>
        <end position="302"/>
    </location>
</feature>
<gene>
    <name evidence="2" type="ORF">ACFSKL_15985</name>
</gene>
<accession>A0ABW4VNN5</accession>
<name>A0ABW4VNN5_9BACT</name>
<feature type="signal peptide" evidence="1">
    <location>
        <begin position="1"/>
        <end position="28"/>
    </location>
</feature>
<evidence type="ECO:0000313" key="3">
    <source>
        <dbReference type="Proteomes" id="UP001597361"/>
    </source>
</evidence>
<protein>
    <submittedName>
        <fullName evidence="2">DUF5829 family protein</fullName>
    </submittedName>
</protein>
<evidence type="ECO:0000313" key="2">
    <source>
        <dbReference type="EMBL" id="MFD2036304.1"/>
    </source>
</evidence>
<evidence type="ECO:0000256" key="1">
    <source>
        <dbReference type="SAM" id="SignalP"/>
    </source>
</evidence>
<comment type="caution">
    <text evidence="2">The sequence shown here is derived from an EMBL/GenBank/DDBJ whole genome shotgun (WGS) entry which is preliminary data.</text>
</comment>
<organism evidence="2 3">
    <name type="scientific">Belliella marina</name>
    <dbReference type="NCBI Taxonomy" id="1644146"/>
    <lineage>
        <taxon>Bacteria</taxon>
        <taxon>Pseudomonadati</taxon>
        <taxon>Bacteroidota</taxon>
        <taxon>Cytophagia</taxon>
        <taxon>Cytophagales</taxon>
        <taxon>Cyclobacteriaceae</taxon>
        <taxon>Belliella</taxon>
    </lineage>
</organism>
<dbReference type="InterPro" id="IPR043869">
    <property type="entry name" value="DUF5829"/>
</dbReference>